<feature type="compositionally biased region" description="Basic and acidic residues" evidence="2">
    <location>
        <begin position="257"/>
        <end position="268"/>
    </location>
</feature>
<dbReference type="GO" id="GO:0045053">
    <property type="term" value="P:protein retention in Golgi apparatus"/>
    <property type="evidence" value="ECO:0007669"/>
    <property type="project" value="TreeGrafter"/>
</dbReference>
<gene>
    <name evidence="3" type="ORF">PCASD_23287</name>
</gene>
<dbReference type="EMBL" id="PGCI01000578">
    <property type="protein sequence ID" value="PLW25007.1"/>
    <property type="molecule type" value="Genomic_DNA"/>
</dbReference>
<reference evidence="3 4" key="1">
    <citation type="submission" date="2017-11" db="EMBL/GenBank/DDBJ databases">
        <title>De novo assembly and phasing of dikaryotic genomes from two isolates of Puccinia coronata f. sp. avenae, the causal agent of oat crown rust.</title>
        <authorList>
            <person name="Miller M.E."/>
            <person name="Zhang Y."/>
            <person name="Omidvar V."/>
            <person name="Sperschneider J."/>
            <person name="Schwessinger B."/>
            <person name="Raley C."/>
            <person name="Palmer J.M."/>
            <person name="Garnica D."/>
            <person name="Upadhyaya N."/>
            <person name="Rathjen J."/>
            <person name="Taylor J.M."/>
            <person name="Park R.F."/>
            <person name="Dodds P.N."/>
            <person name="Hirsch C.D."/>
            <person name="Kianian S.F."/>
            <person name="Figueroa M."/>
        </authorList>
    </citation>
    <scope>NUCLEOTIDE SEQUENCE [LARGE SCALE GENOMIC DNA]</scope>
    <source>
        <strain evidence="3">12SD80</strain>
    </source>
</reference>
<comment type="caution">
    <text evidence="3">The sequence shown here is derived from an EMBL/GenBank/DDBJ whole genome shotgun (WGS) entry which is preliminary data.</text>
</comment>
<evidence type="ECO:0000256" key="1">
    <source>
        <dbReference type="ARBA" id="ARBA00006545"/>
    </source>
</evidence>
<dbReference type="GO" id="GO:0045324">
    <property type="term" value="P:late endosome to vacuole transport"/>
    <property type="evidence" value="ECO:0007669"/>
    <property type="project" value="TreeGrafter"/>
</dbReference>
<evidence type="ECO:0000256" key="2">
    <source>
        <dbReference type="SAM" id="MobiDB-lite"/>
    </source>
</evidence>
<proteinExistence type="inferred from homology"/>
<dbReference type="PANTHER" id="PTHR16166:SF93">
    <property type="entry name" value="INTERMEMBRANE LIPID TRANSFER PROTEIN VPS13"/>
    <property type="match status" value="1"/>
</dbReference>
<accession>A0A2N5THM3</accession>
<evidence type="ECO:0000313" key="3">
    <source>
        <dbReference type="EMBL" id="PLW25007.1"/>
    </source>
</evidence>
<dbReference type="GO" id="GO:0006623">
    <property type="term" value="P:protein targeting to vacuole"/>
    <property type="evidence" value="ECO:0007669"/>
    <property type="project" value="TreeGrafter"/>
</dbReference>
<organism evidence="3 4">
    <name type="scientific">Puccinia coronata f. sp. avenae</name>
    <dbReference type="NCBI Taxonomy" id="200324"/>
    <lineage>
        <taxon>Eukaryota</taxon>
        <taxon>Fungi</taxon>
        <taxon>Dikarya</taxon>
        <taxon>Basidiomycota</taxon>
        <taxon>Pucciniomycotina</taxon>
        <taxon>Pucciniomycetes</taxon>
        <taxon>Pucciniales</taxon>
        <taxon>Pucciniaceae</taxon>
        <taxon>Puccinia</taxon>
    </lineage>
</organism>
<dbReference type="Proteomes" id="UP000235392">
    <property type="component" value="Unassembled WGS sequence"/>
</dbReference>
<dbReference type="AlphaFoldDB" id="A0A2N5THM3"/>
<evidence type="ECO:0000313" key="4">
    <source>
        <dbReference type="Proteomes" id="UP000235392"/>
    </source>
</evidence>
<protein>
    <submittedName>
        <fullName evidence="3">Uncharacterized protein</fullName>
    </submittedName>
</protein>
<sequence length="371" mass="41016">MRTIAFLFNDDGCRLATLSLSSADFSVLFNGPTWRVNARLGNLTLEDDTVESSDTKFRRLVEIQGDDLANFQYETFLQGTTLTLFNAVMDAASEAARQQATELSQTSTKMHYDVLIRTPIIIFPLDGNSTDSLIAYLGEINASNSFSEDQGNLVTTTKAGLHNIRLTSELSHEGKSNTLEILGDVNIDVIMTTFSIVERSPDCLLIPDSDIVSHMSDVKINLTQPQYFALLALASSIPKILDLSELNEQPRRPKPRSNLESHFSHPDSRSQLSSKPHLMQHDSQTSSISNRAAAAVWAVMELAFTVTNVTLELFDATIAPTESELNSLARFSLNGIPRLLEVKIRWIDDGRNGFESSTNGRHTCLEGYPVS</sequence>
<comment type="similarity">
    <text evidence="1">Belongs to the VPS13 family.</text>
</comment>
<dbReference type="GO" id="GO:0007005">
    <property type="term" value="P:mitochondrion organization"/>
    <property type="evidence" value="ECO:0007669"/>
    <property type="project" value="TreeGrafter"/>
</dbReference>
<dbReference type="InterPro" id="IPR026847">
    <property type="entry name" value="VPS13"/>
</dbReference>
<feature type="region of interest" description="Disordered" evidence="2">
    <location>
        <begin position="246"/>
        <end position="285"/>
    </location>
</feature>
<dbReference type="PANTHER" id="PTHR16166">
    <property type="entry name" value="VACUOLAR PROTEIN SORTING-ASSOCIATED PROTEIN VPS13"/>
    <property type="match status" value="1"/>
</dbReference>
<name>A0A2N5THM3_9BASI</name>